<feature type="compositionally biased region" description="Basic and acidic residues" evidence="6">
    <location>
        <begin position="541"/>
        <end position="557"/>
    </location>
</feature>
<feature type="compositionally biased region" description="Low complexity" evidence="6">
    <location>
        <begin position="264"/>
        <end position="275"/>
    </location>
</feature>
<evidence type="ECO:0000313" key="8">
    <source>
        <dbReference type="Ensembl" id="ENSLBEP00000006833.1"/>
    </source>
</evidence>
<evidence type="ECO:0000256" key="5">
    <source>
        <dbReference type="ARBA" id="ARBA00023288"/>
    </source>
</evidence>
<protein>
    <recommendedName>
        <fullName evidence="7">A kinase-anchoring proteins AKAP-5 and AKAP-12 calmodulin (CaM)-binding domain-containing protein</fullName>
    </recommendedName>
</protein>
<comment type="subcellular location">
    <subcellularLocation>
        <location evidence="1">Membrane</location>
        <topology evidence="1">Lipid-anchor</topology>
    </subcellularLocation>
</comment>
<proteinExistence type="predicted"/>
<dbReference type="GO" id="GO:0007165">
    <property type="term" value="P:signal transduction"/>
    <property type="evidence" value="ECO:0007669"/>
    <property type="project" value="TreeGrafter"/>
</dbReference>
<feature type="domain" description="A kinase-anchoring proteins AKAP-5 and AKAP-12 calmodulin (CaM)-binding" evidence="7">
    <location>
        <begin position="359"/>
        <end position="379"/>
    </location>
</feature>
<evidence type="ECO:0000256" key="1">
    <source>
        <dbReference type="ARBA" id="ARBA00004635"/>
    </source>
</evidence>
<feature type="region of interest" description="Disordered" evidence="6">
    <location>
        <begin position="793"/>
        <end position="858"/>
    </location>
</feature>
<dbReference type="PANTHER" id="PTHR23209">
    <property type="entry name" value="A-KINASE ANCHOR PROTEIN 12"/>
    <property type="match status" value="1"/>
</dbReference>
<keyword evidence="3" id="KW-0112">Calmodulin-binding</keyword>
<keyword evidence="2" id="KW-0597">Phosphoprotein</keyword>
<organism evidence="8 9">
    <name type="scientific">Labrus bergylta</name>
    <name type="common">ballan wrasse</name>
    <dbReference type="NCBI Taxonomy" id="56723"/>
    <lineage>
        <taxon>Eukaryota</taxon>
        <taxon>Metazoa</taxon>
        <taxon>Chordata</taxon>
        <taxon>Craniata</taxon>
        <taxon>Vertebrata</taxon>
        <taxon>Euteleostomi</taxon>
        <taxon>Actinopterygii</taxon>
        <taxon>Neopterygii</taxon>
        <taxon>Teleostei</taxon>
        <taxon>Neoteleostei</taxon>
        <taxon>Acanthomorphata</taxon>
        <taxon>Eupercaria</taxon>
        <taxon>Labriformes</taxon>
        <taxon>Labridae</taxon>
        <taxon>Labrus</taxon>
    </lineage>
</organism>
<accession>A0A3Q3EHF6</accession>
<dbReference type="InterPro" id="IPR028540">
    <property type="entry name" value="AKAP12"/>
</dbReference>
<feature type="compositionally biased region" description="Basic and acidic residues" evidence="6">
    <location>
        <begin position="119"/>
        <end position="129"/>
    </location>
</feature>
<evidence type="ECO:0000256" key="6">
    <source>
        <dbReference type="SAM" id="MobiDB-lite"/>
    </source>
</evidence>
<feature type="compositionally biased region" description="Low complexity" evidence="6">
    <location>
        <begin position="514"/>
        <end position="527"/>
    </location>
</feature>
<keyword evidence="5" id="KW-0449">Lipoprotein</keyword>
<dbReference type="STRING" id="56723.ENSLBEP00000006833"/>
<feature type="compositionally biased region" description="Basic and acidic residues" evidence="6">
    <location>
        <begin position="503"/>
        <end position="513"/>
    </location>
</feature>
<keyword evidence="4" id="KW-0472">Membrane</keyword>
<dbReference type="InParanoid" id="A0A3Q3EHF6"/>
<reference evidence="8" key="1">
    <citation type="submission" date="2025-08" db="UniProtKB">
        <authorList>
            <consortium name="Ensembl"/>
        </authorList>
    </citation>
    <scope>IDENTIFICATION</scope>
</reference>
<sequence length="1394" mass="152859">ETENPLEVEEETPSKHIEKNEIESSNEADVAEDVPLDMTEMDAKTNDINDGFRRFFSNIGLRLSIKRGSTDLLRDLPDETNQDEPSGQENLEDSAEEIQIEDAEQNTEVNIAQDVLENAEEKATEAKEDVESDNADSTTSPAVEDTQQDTTPEEEPNSLSPPEQADVVSPIKRFFTTGIFSGLRKKRKAVEDDVNEKEMVDMGKKEAVELAEETEYDQQEDKEQIDPGVEAAVADTEVKENELKQEILSVISAEKVDEEKSPTTDHSTAIDTTTIFPESETQNSQEKDKVQASPLKRLLSGSSFKKLSKKPRSRRSSDAKLSDSGEHAADQLLSSTESTENQKEEKSTQPSPEATVQEDGAWVSFKKLLTPKKHTRTPSLSNKETEIPDSGEEPKPSDGEQISDHSTEEGKKRKDSSVSWEAVLCGSGKKRSRKTSDSEDESPQIDDNKQDVGSKNGAELPEESANEKKNDVSVSSPKQSPLIGDGGSTWKSFKRLVTPKRKAKDEDESKDIIQSDSEVSQDESSFSIKKLLPGRKKRKSAEKQDHISSDEADKDVPSDDEDSETPAVVPMSEFDTPESVIQIQTQVDIESHFPKEVPQDVVQQMPKPILSCDSLQNEAKELKENGDAVDNGTSTIPAKIEQLDNVSEIISKHQQLSDITEEGMITETMATPISINEEVGRDDTLAEDLLEITSEAITAPEPASVTTLADETEMISAVSQLSSESSKTSGNTTPVPAEYEVKETEELLHQVVENISTSPMAVPISSTTPKSESIVGTLFGLLMRSLLPHKKVSSDDVAQKLTITDEPQPKTEVGDEPEQKLPDEVVTAEHVQEPEGLPSEEENSLKETKTEEGLLMDKHEVTESIAEDSATLPIRDDKIEPVDASETQKEPQELQMLQPAILDPKTGGLLSLEQKISEDFSAVETVTEKPRQETEVRVGSEEKLLVKAAKTDDVQESQVLPSDVEDTIRDTSTDGGESMDVSVVTEIIEECATIPLNEESIEPANPSTTVLPFDGENTVKETSIEGGTSIHVPEVTESTEGGDEKILLTKKSDKPMDLSTTEQVKAQVEAQTSPLDSEVGNLLPFEKVISEDIPAVETVTEEPKKETGMWVEAVTTEYVQLPEPLISDVKEPVAETSIEEGASIHVPVVTERTEVGHTTVTLTKGSPESVDASKTEHVEEPEDLSLHLKVDSLLLPEKVISELIPAIETITEQPQEAAEVSDETADKQTVGITKTEPVVEIEVLSSNAEDSVKDTKTEEGASTNMQVVTESTEEGSATTTQTEGSLEHVDPSKTDHVEEAEESQTVQESLLSQLMNRLLPQKKLLSDDLSQIETVTDETQPETEVKDQPEENLPVEAEHIPELEDLSTVQEAQFDSRASSLFLEKIKLEDITAV</sequence>
<dbReference type="GO" id="GO:0090036">
    <property type="term" value="P:regulation of protein kinase C signaling"/>
    <property type="evidence" value="ECO:0007669"/>
    <property type="project" value="InterPro"/>
</dbReference>
<dbReference type="PROSITE" id="PS51893">
    <property type="entry name" value="AKAP_CAM_BD"/>
    <property type="match status" value="2"/>
</dbReference>
<dbReference type="GO" id="GO:0051018">
    <property type="term" value="F:protein kinase A binding"/>
    <property type="evidence" value="ECO:0007669"/>
    <property type="project" value="InterPro"/>
</dbReference>
<dbReference type="PANTHER" id="PTHR23209:SF4">
    <property type="entry name" value="A-KINASE ANCHOR PROTEIN 12"/>
    <property type="match status" value="1"/>
</dbReference>
<dbReference type="GO" id="GO:0005737">
    <property type="term" value="C:cytoplasm"/>
    <property type="evidence" value="ECO:0007669"/>
    <property type="project" value="TreeGrafter"/>
</dbReference>
<reference evidence="8" key="2">
    <citation type="submission" date="2025-09" db="UniProtKB">
        <authorList>
            <consortium name="Ensembl"/>
        </authorList>
    </citation>
    <scope>IDENTIFICATION</scope>
</reference>
<feature type="compositionally biased region" description="Basic and acidic residues" evidence="6">
    <location>
        <begin position="843"/>
        <end position="858"/>
    </location>
</feature>
<keyword evidence="9" id="KW-1185">Reference proteome</keyword>
<feature type="compositionally biased region" description="Acidic residues" evidence="6">
    <location>
        <begin position="24"/>
        <end position="34"/>
    </location>
</feature>
<dbReference type="GO" id="GO:0016020">
    <property type="term" value="C:membrane"/>
    <property type="evidence" value="ECO:0007669"/>
    <property type="project" value="UniProtKB-SubCell"/>
</dbReference>
<dbReference type="Ensembl" id="ENSLBET00000007175.1">
    <property type="protein sequence ID" value="ENSLBEP00000006833.1"/>
    <property type="gene ID" value="ENSLBEG00000005267.1"/>
</dbReference>
<evidence type="ECO:0000313" key="9">
    <source>
        <dbReference type="Proteomes" id="UP000261660"/>
    </source>
</evidence>
<feature type="compositionally biased region" description="Basic and acidic residues" evidence="6">
    <location>
        <begin position="807"/>
        <end position="823"/>
    </location>
</feature>
<feature type="compositionally biased region" description="Basic and acidic residues" evidence="6">
    <location>
        <begin position="68"/>
        <end position="77"/>
    </location>
</feature>
<feature type="compositionally biased region" description="Basic and acidic residues" evidence="6">
    <location>
        <begin position="315"/>
        <end position="329"/>
    </location>
</feature>
<feature type="compositionally biased region" description="Basic and acidic residues" evidence="6">
    <location>
        <begin position="1250"/>
        <end position="1259"/>
    </location>
</feature>
<dbReference type="Pfam" id="PF03832">
    <property type="entry name" value="WSK"/>
    <property type="match status" value="1"/>
</dbReference>
<feature type="domain" description="A kinase-anchoring proteins AKAP-5 and AKAP-12 calmodulin (CaM)-binding" evidence="7">
    <location>
        <begin position="487"/>
        <end position="507"/>
    </location>
</feature>
<feature type="region of interest" description="Disordered" evidence="6">
    <location>
        <begin position="66"/>
        <end position="170"/>
    </location>
</feature>
<feature type="compositionally biased region" description="Low complexity" evidence="6">
    <location>
        <begin position="295"/>
        <end position="305"/>
    </location>
</feature>
<dbReference type="GeneTree" id="ENSGT00940000169194"/>
<feature type="region of interest" description="Disordered" evidence="6">
    <location>
        <begin position="1"/>
        <end position="34"/>
    </location>
</feature>
<feature type="compositionally biased region" description="Low complexity" evidence="6">
    <location>
        <begin position="1274"/>
        <end position="1284"/>
    </location>
</feature>
<feature type="compositionally biased region" description="Basic and acidic residues" evidence="6">
    <location>
        <begin position="254"/>
        <end position="263"/>
    </location>
</feature>
<feature type="compositionally biased region" description="Acidic residues" evidence="6">
    <location>
        <begin position="1"/>
        <end position="11"/>
    </location>
</feature>
<feature type="compositionally biased region" description="Basic residues" evidence="6">
    <location>
        <begin position="492"/>
        <end position="502"/>
    </location>
</feature>
<evidence type="ECO:0000256" key="4">
    <source>
        <dbReference type="ARBA" id="ARBA00023136"/>
    </source>
</evidence>
<evidence type="ECO:0000259" key="7">
    <source>
        <dbReference type="PROSITE" id="PS51893"/>
    </source>
</evidence>
<dbReference type="GO" id="GO:0010739">
    <property type="term" value="P:positive regulation of protein kinase A signaling"/>
    <property type="evidence" value="ECO:0007669"/>
    <property type="project" value="InterPro"/>
</dbReference>
<evidence type="ECO:0000256" key="3">
    <source>
        <dbReference type="ARBA" id="ARBA00022860"/>
    </source>
</evidence>
<feature type="compositionally biased region" description="Acidic residues" evidence="6">
    <location>
        <begin position="90"/>
        <end position="105"/>
    </location>
</feature>
<dbReference type="InterPro" id="IPR001573">
    <property type="entry name" value="AKAP_WSK"/>
</dbReference>
<name>A0A3Q3EHF6_9LABR</name>
<dbReference type="GO" id="GO:0005516">
    <property type="term" value="F:calmodulin binding"/>
    <property type="evidence" value="ECO:0007669"/>
    <property type="project" value="UniProtKB-KW"/>
</dbReference>
<feature type="region of interest" description="Disordered" evidence="6">
    <location>
        <begin position="949"/>
        <end position="980"/>
    </location>
</feature>
<feature type="region of interest" description="Disordered" evidence="6">
    <location>
        <begin position="249"/>
        <end position="577"/>
    </location>
</feature>
<feature type="compositionally biased region" description="Basic and acidic residues" evidence="6">
    <location>
        <begin position="392"/>
        <end position="416"/>
    </location>
</feature>
<dbReference type="Proteomes" id="UP000261660">
    <property type="component" value="Unplaced"/>
</dbReference>
<feature type="region of interest" description="Disordered" evidence="6">
    <location>
        <begin position="1248"/>
        <end position="1293"/>
    </location>
</feature>
<feature type="compositionally biased region" description="Basic and acidic residues" evidence="6">
    <location>
        <begin position="12"/>
        <end position="22"/>
    </location>
</feature>
<evidence type="ECO:0000256" key="2">
    <source>
        <dbReference type="ARBA" id="ARBA00022553"/>
    </source>
</evidence>